<evidence type="ECO:0000313" key="2">
    <source>
        <dbReference type="EMBL" id="RVT59848.1"/>
    </source>
</evidence>
<dbReference type="InterPro" id="IPR025311">
    <property type="entry name" value="DUF4166"/>
</dbReference>
<dbReference type="Proteomes" id="UP000288024">
    <property type="component" value="Unassembled WGS sequence"/>
</dbReference>
<name>A0A3S2W2M2_9BACI</name>
<evidence type="ECO:0000259" key="1">
    <source>
        <dbReference type="Pfam" id="PF13761"/>
    </source>
</evidence>
<organism evidence="2 3">
    <name type="scientific">Niallia taxi</name>
    <dbReference type="NCBI Taxonomy" id="2499688"/>
    <lineage>
        <taxon>Bacteria</taxon>
        <taxon>Bacillati</taxon>
        <taxon>Bacillota</taxon>
        <taxon>Bacilli</taxon>
        <taxon>Bacillales</taxon>
        <taxon>Bacillaceae</taxon>
        <taxon>Niallia</taxon>
    </lineage>
</organism>
<feature type="domain" description="DUF4166" evidence="1">
    <location>
        <begin position="14"/>
        <end position="197"/>
    </location>
</feature>
<proteinExistence type="predicted"/>
<accession>A0A3S2W2M2</accession>
<protein>
    <submittedName>
        <fullName evidence="2">DUF4166 domain-containing protein</fullName>
    </submittedName>
</protein>
<dbReference type="EMBL" id="RZTZ01000008">
    <property type="protein sequence ID" value="RVT59848.1"/>
    <property type="molecule type" value="Genomic_DNA"/>
</dbReference>
<dbReference type="RefSeq" id="WP_127739627.1">
    <property type="nucleotide sequence ID" value="NZ_RZTZ01000008.1"/>
</dbReference>
<gene>
    <name evidence="2" type="ORF">EM808_18180</name>
</gene>
<evidence type="ECO:0000313" key="3">
    <source>
        <dbReference type="Proteomes" id="UP000288024"/>
    </source>
</evidence>
<reference evidence="2 3" key="1">
    <citation type="submission" date="2019-01" db="EMBL/GenBank/DDBJ databases">
        <title>Bacillus sp. M5HDSG1-1, whole genome shotgun sequence.</title>
        <authorList>
            <person name="Tuo L."/>
        </authorList>
    </citation>
    <scope>NUCLEOTIDE SEQUENCE [LARGE SCALE GENOMIC DNA]</scope>
    <source>
        <strain evidence="2 3">M5HDSG1-1</strain>
    </source>
</reference>
<comment type="caution">
    <text evidence="2">The sequence shown here is derived from an EMBL/GenBank/DDBJ whole genome shotgun (WGS) entry which is preliminary data.</text>
</comment>
<dbReference type="Pfam" id="PF13761">
    <property type="entry name" value="DUF4166"/>
    <property type="match status" value="1"/>
</dbReference>
<keyword evidence="3" id="KW-1185">Reference proteome</keyword>
<sequence length="202" mass="23792">MIYKEILGDDFNKLHPKLQERYSITMDCPFHGKGIMLHISNGKRWLKSFLRLAVRWKFLFPEEGSNIPFTIRNTSKQLANGDQEIYWERSFHFQHVTRHFNAFMTIDPEQRIVKDYLGEPNLFYSDLTFLVASNGELHIQSGAQRILLGKWEVPIPRLLEGKVMVKEGYDDVNGLYTIHVDIRNPMLGRLMAYDGRFKQEDR</sequence>
<dbReference type="AlphaFoldDB" id="A0A3S2W2M2"/>